<dbReference type="Pfam" id="PF26136">
    <property type="entry name" value="SCO6045_C"/>
    <property type="match status" value="1"/>
</dbReference>
<feature type="domain" description="SCO6045-like C-terminal" evidence="1">
    <location>
        <begin position="50"/>
        <end position="110"/>
    </location>
</feature>
<keyword evidence="3" id="KW-1185">Reference proteome</keyword>
<sequence>MGLAQTQQVLAQLYTNTEFRERFFANPQAVGVEFGLSDDEAQQLAEVSSQEVNIFANSLKWKRLGEIRELLPRTAKALGKNFNTLFWRYAETYLPTGIKKHRDDAIAFANFMIKVAQNENLAPAWIGDLVRYEQTWLLAYQPGICLKFCWLRYAVHRDFTAKPTLAIWWRLSGRSQLRHIILPHAEEDTCVGGFPDLSKVSVAQSRGEYQEL</sequence>
<evidence type="ECO:0000259" key="1">
    <source>
        <dbReference type="Pfam" id="PF26136"/>
    </source>
</evidence>
<gene>
    <name evidence="2" type="ORF">NIES21_11730</name>
</gene>
<evidence type="ECO:0000313" key="2">
    <source>
        <dbReference type="EMBL" id="BAY15356.1"/>
    </source>
</evidence>
<protein>
    <recommendedName>
        <fullName evidence="1">SCO6045-like C-terminal domain-containing protein</fullName>
    </recommendedName>
</protein>
<name>A0A1Z4GDD9_9CYAN</name>
<organism evidence="2 3">
    <name type="scientific">Anabaenopsis circularis NIES-21</name>
    <dbReference type="NCBI Taxonomy" id="1085406"/>
    <lineage>
        <taxon>Bacteria</taxon>
        <taxon>Bacillati</taxon>
        <taxon>Cyanobacteriota</taxon>
        <taxon>Cyanophyceae</taxon>
        <taxon>Nostocales</taxon>
        <taxon>Nodulariaceae</taxon>
        <taxon>Anabaenopsis</taxon>
    </lineage>
</organism>
<evidence type="ECO:0000313" key="3">
    <source>
        <dbReference type="Proteomes" id="UP000218287"/>
    </source>
</evidence>
<reference evidence="2 3" key="1">
    <citation type="submission" date="2017-06" db="EMBL/GenBank/DDBJ databases">
        <title>Genome sequencing of cyanobaciteial culture collection at National Institute for Environmental Studies (NIES).</title>
        <authorList>
            <person name="Hirose Y."/>
            <person name="Shimura Y."/>
            <person name="Fujisawa T."/>
            <person name="Nakamura Y."/>
            <person name="Kawachi M."/>
        </authorList>
    </citation>
    <scope>NUCLEOTIDE SEQUENCE [LARGE SCALE GENOMIC DNA]</scope>
    <source>
        <strain evidence="2 3">NIES-21</strain>
    </source>
</reference>
<dbReference type="EMBL" id="AP018174">
    <property type="protein sequence ID" value="BAY15356.1"/>
    <property type="molecule type" value="Genomic_DNA"/>
</dbReference>
<dbReference type="AlphaFoldDB" id="A0A1Z4GDD9"/>
<dbReference type="Proteomes" id="UP000218287">
    <property type="component" value="Chromosome"/>
</dbReference>
<proteinExistence type="predicted"/>
<dbReference type="InterPro" id="IPR058711">
    <property type="entry name" value="SCO6045-like_C"/>
</dbReference>
<accession>A0A1Z4GDD9</accession>